<accession>A0A4S2KT34</accession>
<evidence type="ECO:0000256" key="1">
    <source>
        <dbReference type="SAM" id="MobiDB-lite"/>
    </source>
</evidence>
<organism evidence="2 3">
    <name type="scientific">Temnothorax longispinosus</name>
    <dbReference type="NCBI Taxonomy" id="300112"/>
    <lineage>
        <taxon>Eukaryota</taxon>
        <taxon>Metazoa</taxon>
        <taxon>Ecdysozoa</taxon>
        <taxon>Arthropoda</taxon>
        <taxon>Hexapoda</taxon>
        <taxon>Insecta</taxon>
        <taxon>Pterygota</taxon>
        <taxon>Neoptera</taxon>
        <taxon>Endopterygota</taxon>
        <taxon>Hymenoptera</taxon>
        <taxon>Apocrita</taxon>
        <taxon>Aculeata</taxon>
        <taxon>Formicoidea</taxon>
        <taxon>Formicidae</taxon>
        <taxon>Myrmicinae</taxon>
        <taxon>Temnothorax</taxon>
    </lineage>
</organism>
<reference evidence="2 3" key="1">
    <citation type="journal article" date="2019" name="Philos. Trans. R. Soc. Lond., B, Biol. Sci.">
        <title>Ant behaviour and brain gene expression of defending hosts depend on the ecological success of the intruding social parasite.</title>
        <authorList>
            <person name="Kaur R."/>
            <person name="Stoldt M."/>
            <person name="Jongepier E."/>
            <person name="Feldmeyer B."/>
            <person name="Menzel F."/>
            <person name="Bornberg-Bauer E."/>
            <person name="Foitzik S."/>
        </authorList>
    </citation>
    <scope>NUCLEOTIDE SEQUENCE [LARGE SCALE GENOMIC DNA]</scope>
    <source>
        <tissue evidence="2">Whole body</tissue>
    </source>
</reference>
<protein>
    <submittedName>
        <fullName evidence="2">Uncharacterized protein</fullName>
    </submittedName>
</protein>
<feature type="compositionally biased region" description="Basic and acidic residues" evidence="1">
    <location>
        <begin position="83"/>
        <end position="96"/>
    </location>
</feature>
<proteinExistence type="predicted"/>
<feature type="region of interest" description="Disordered" evidence="1">
    <location>
        <begin position="34"/>
        <end position="58"/>
    </location>
</feature>
<dbReference type="EMBL" id="QBLH01001127">
    <property type="protein sequence ID" value="TGZ53001.1"/>
    <property type="molecule type" value="Genomic_DNA"/>
</dbReference>
<gene>
    <name evidence="2" type="ORF">DBV15_00624</name>
</gene>
<feature type="compositionally biased region" description="Basic and acidic residues" evidence="1">
    <location>
        <begin position="38"/>
        <end position="57"/>
    </location>
</feature>
<dbReference type="AlphaFoldDB" id="A0A4S2KT34"/>
<evidence type="ECO:0000313" key="3">
    <source>
        <dbReference type="Proteomes" id="UP000310200"/>
    </source>
</evidence>
<name>A0A4S2KT34_9HYME</name>
<evidence type="ECO:0000313" key="2">
    <source>
        <dbReference type="EMBL" id="TGZ53001.1"/>
    </source>
</evidence>
<keyword evidence="3" id="KW-1185">Reference proteome</keyword>
<comment type="caution">
    <text evidence="2">The sequence shown here is derived from an EMBL/GenBank/DDBJ whole genome shotgun (WGS) entry which is preliminary data.</text>
</comment>
<feature type="region of interest" description="Disordered" evidence="1">
    <location>
        <begin position="72"/>
        <end position="96"/>
    </location>
</feature>
<sequence>MHVLQTHTHLASGIEANMVTQLAKYDNEYFLGNTGSPCDRKDEARASPGRCGREKGSARLPASATVCKRFNGSPLPPIYPEGGEQRERRENRKSRQDGRFIHVAVISSDFPPVLFVRHRAGNEHGGRTRGASSIEAHLLWWIKIGVYTKRLVKGHQLVPHKTYTKHGRPPAYLAYVACLYSDKVKVQMAMALAAVCFRDQ</sequence>
<dbReference type="Proteomes" id="UP000310200">
    <property type="component" value="Unassembled WGS sequence"/>
</dbReference>